<dbReference type="GO" id="GO:0005737">
    <property type="term" value="C:cytoplasm"/>
    <property type="evidence" value="ECO:0007669"/>
    <property type="project" value="UniProtKB-SubCell"/>
</dbReference>
<dbReference type="GO" id="GO:0015937">
    <property type="term" value="P:coenzyme A biosynthetic process"/>
    <property type="evidence" value="ECO:0007669"/>
    <property type="project" value="UniProtKB-UniRule"/>
</dbReference>
<accession>A0A2M7SDQ1</accession>
<feature type="binding site" evidence="9">
    <location>
        <position position="42"/>
    </location>
    <ligand>
        <name>substrate</name>
    </ligand>
</feature>
<feature type="binding site" evidence="9">
    <location>
        <begin position="124"/>
        <end position="130"/>
    </location>
    <ligand>
        <name>ATP</name>
        <dbReference type="ChEBI" id="CHEBI:30616"/>
    </ligand>
</feature>
<keyword evidence="7 9" id="KW-0173">Coenzyme A biosynthesis</keyword>
<evidence type="ECO:0000256" key="3">
    <source>
        <dbReference type="ARBA" id="ARBA00022695"/>
    </source>
</evidence>
<comment type="function">
    <text evidence="9">Reversibly transfers an adenylyl group from ATP to 4'-phosphopantetheine, yielding dephospho-CoA (dPCoA) and pyrophosphate.</text>
</comment>
<dbReference type="PANTHER" id="PTHR21342">
    <property type="entry name" value="PHOSPHOPANTETHEINE ADENYLYLTRANSFERASE"/>
    <property type="match status" value="1"/>
</dbReference>
<dbReference type="Pfam" id="PF01467">
    <property type="entry name" value="CTP_transf_like"/>
    <property type="match status" value="1"/>
</dbReference>
<dbReference type="AlphaFoldDB" id="A0A2M7SDQ1"/>
<keyword evidence="3 9" id="KW-0548">Nucleotidyltransferase</keyword>
<dbReference type="Proteomes" id="UP000229307">
    <property type="component" value="Unassembled WGS sequence"/>
</dbReference>
<comment type="subunit">
    <text evidence="9">Homohexamer.</text>
</comment>
<dbReference type="Gene3D" id="3.40.50.620">
    <property type="entry name" value="HUPs"/>
    <property type="match status" value="1"/>
</dbReference>
<comment type="caution">
    <text evidence="11">The sequence shown here is derived from an EMBL/GenBank/DDBJ whole genome shotgun (WGS) entry which is preliminary data.</text>
</comment>
<keyword evidence="5 9" id="KW-0067">ATP-binding</keyword>
<evidence type="ECO:0000256" key="4">
    <source>
        <dbReference type="ARBA" id="ARBA00022741"/>
    </source>
</evidence>
<evidence type="ECO:0000256" key="9">
    <source>
        <dbReference type="HAMAP-Rule" id="MF_00151"/>
    </source>
</evidence>
<evidence type="ECO:0000256" key="6">
    <source>
        <dbReference type="ARBA" id="ARBA00022842"/>
    </source>
</evidence>
<evidence type="ECO:0000313" key="11">
    <source>
        <dbReference type="EMBL" id="PIZ17638.1"/>
    </source>
</evidence>
<evidence type="ECO:0000256" key="7">
    <source>
        <dbReference type="ARBA" id="ARBA00022993"/>
    </source>
</evidence>
<evidence type="ECO:0000256" key="1">
    <source>
        <dbReference type="ARBA" id="ARBA00022490"/>
    </source>
</evidence>
<dbReference type="GO" id="GO:0005524">
    <property type="term" value="F:ATP binding"/>
    <property type="evidence" value="ECO:0007669"/>
    <property type="project" value="UniProtKB-KW"/>
</dbReference>
<dbReference type="InterPro" id="IPR001980">
    <property type="entry name" value="PPAT"/>
</dbReference>
<dbReference type="CDD" id="cd02163">
    <property type="entry name" value="PPAT"/>
    <property type="match status" value="1"/>
</dbReference>
<comment type="cofactor">
    <cofactor evidence="9">
        <name>Mg(2+)</name>
        <dbReference type="ChEBI" id="CHEBI:18420"/>
    </cofactor>
</comment>
<dbReference type="NCBIfam" id="TIGR01510">
    <property type="entry name" value="coaD_prev_kdtB"/>
    <property type="match status" value="1"/>
</dbReference>
<organism evidence="11 12">
    <name type="scientific">Candidatus Desantisbacteria bacterium CG_4_10_14_0_8_um_filter_48_22</name>
    <dbReference type="NCBI Taxonomy" id="1974543"/>
    <lineage>
        <taxon>Bacteria</taxon>
        <taxon>Candidatus Desantisiibacteriota</taxon>
    </lineage>
</organism>
<keyword evidence="2 9" id="KW-0808">Transferase</keyword>
<keyword evidence="4 9" id="KW-0547">Nucleotide-binding</keyword>
<dbReference type="EC" id="2.7.7.3" evidence="9"/>
<dbReference type="SUPFAM" id="SSF52374">
    <property type="entry name" value="Nucleotidylyl transferase"/>
    <property type="match status" value="1"/>
</dbReference>
<feature type="binding site" evidence="9">
    <location>
        <position position="88"/>
    </location>
    <ligand>
        <name>substrate</name>
    </ligand>
</feature>
<sequence>MKRVAVYPGAFDPPTYGHLDVIKRARHLFDRVVVAVLENPGKRCLFSVDERMKALGEITKGMKGVEISRFKGLLVNYVKMRNACAVVRGLRAVSDYEYELQMAQMNRELSTRIETVFLMTSTPYSYLSSSIVKEIAGFGGDVSKFVPPAVERMLKKKYAVGKSRL</sequence>
<feature type="site" description="Transition state stabilizer" evidence="9">
    <location>
        <position position="18"/>
    </location>
</feature>
<dbReference type="InterPro" id="IPR004821">
    <property type="entry name" value="Cyt_trans-like"/>
</dbReference>
<name>A0A2M7SDQ1_9BACT</name>
<comment type="similarity">
    <text evidence="9">Belongs to the bacterial CoaD family.</text>
</comment>
<comment type="pathway">
    <text evidence="9">Cofactor biosynthesis; coenzyme A biosynthesis; CoA from (R)-pantothenate: step 4/5.</text>
</comment>
<dbReference type="GO" id="GO:0004595">
    <property type="term" value="F:pantetheine-phosphate adenylyltransferase activity"/>
    <property type="evidence" value="ECO:0007669"/>
    <property type="project" value="UniProtKB-UniRule"/>
</dbReference>
<evidence type="ECO:0000313" key="12">
    <source>
        <dbReference type="Proteomes" id="UP000229307"/>
    </source>
</evidence>
<feature type="binding site" evidence="9">
    <location>
        <position position="74"/>
    </location>
    <ligand>
        <name>substrate</name>
    </ligand>
</feature>
<keyword evidence="1 9" id="KW-0963">Cytoplasm</keyword>
<comment type="caution">
    <text evidence="9">Lacks conserved residue(s) required for the propagation of feature annotation.</text>
</comment>
<dbReference type="PRINTS" id="PR01020">
    <property type="entry name" value="LPSBIOSNTHSS"/>
</dbReference>
<reference evidence="12" key="1">
    <citation type="submission" date="2017-09" db="EMBL/GenBank/DDBJ databases">
        <title>Depth-based differentiation of microbial function through sediment-hosted aquifers and enrichment of novel symbionts in the deep terrestrial subsurface.</title>
        <authorList>
            <person name="Probst A.J."/>
            <person name="Ladd B."/>
            <person name="Jarett J.K."/>
            <person name="Geller-Mcgrath D.E."/>
            <person name="Sieber C.M.K."/>
            <person name="Emerson J.B."/>
            <person name="Anantharaman K."/>
            <person name="Thomas B.C."/>
            <person name="Malmstrom R."/>
            <person name="Stieglmeier M."/>
            <person name="Klingl A."/>
            <person name="Woyke T."/>
            <person name="Ryan C.M."/>
            <person name="Banfield J.F."/>
        </authorList>
    </citation>
    <scope>NUCLEOTIDE SEQUENCE [LARGE SCALE GENOMIC DNA]</scope>
</reference>
<protein>
    <recommendedName>
        <fullName evidence="9">Phosphopantetheine adenylyltransferase</fullName>
        <ecNumber evidence="9">2.7.7.3</ecNumber>
    </recommendedName>
    <alternativeName>
        <fullName evidence="9">Dephospho-CoA pyrophosphorylase</fullName>
    </alternativeName>
    <alternativeName>
        <fullName evidence="9">Pantetheine-phosphate adenylyltransferase</fullName>
        <shortName evidence="9">PPAT</shortName>
    </alternativeName>
</protein>
<feature type="domain" description="Cytidyltransferase-like" evidence="10">
    <location>
        <begin position="6"/>
        <end position="134"/>
    </location>
</feature>
<dbReference type="InterPro" id="IPR014729">
    <property type="entry name" value="Rossmann-like_a/b/a_fold"/>
</dbReference>
<dbReference type="PANTHER" id="PTHR21342:SF1">
    <property type="entry name" value="PHOSPHOPANTETHEINE ADENYLYLTRANSFERASE"/>
    <property type="match status" value="1"/>
</dbReference>
<comment type="subcellular location">
    <subcellularLocation>
        <location evidence="9">Cytoplasm</location>
    </subcellularLocation>
</comment>
<feature type="binding site" evidence="9">
    <location>
        <begin position="89"/>
        <end position="91"/>
    </location>
    <ligand>
        <name>ATP</name>
        <dbReference type="ChEBI" id="CHEBI:30616"/>
    </ligand>
</feature>
<feature type="binding site" evidence="9">
    <location>
        <position position="99"/>
    </location>
    <ligand>
        <name>ATP</name>
        <dbReference type="ChEBI" id="CHEBI:30616"/>
    </ligand>
</feature>
<evidence type="ECO:0000259" key="10">
    <source>
        <dbReference type="Pfam" id="PF01467"/>
    </source>
</evidence>
<gene>
    <name evidence="9" type="primary">coaD</name>
    <name evidence="11" type="ORF">COY52_03610</name>
</gene>
<evidence type="ECO:0000256" key="2">
    <source>
        <dbReference type="ARBA" id="ARBA00022679"/>
    </source>
</evidence>
<comment type="catalytic activity">
    <reaction evidence="8 9">
        <text>(R)-4'-phosphopantetheine + ATP + H(+) = 3'-dephospho-CoA + diphosphate</text>
        <dbReference type="Rhea" id="RHEA:19801"/>
        <dbReference type="ChEBI" id="CHEBI:15378"/>
        <dbReference type="ChEBI" id="CHEBI:30616"/>
        <dbReference type="ChEBI" id="CHEBI:33019"/>
        <dbReference type="ChEBI" id="CHEBI:57328"/>
        <dbReference type="ChEBI" id="CHEBI:61723"/>
        <dbReference type="EC" id="2.7.7.3"/>
    </reaction>
</comment>
<dbReference type="EMBL" id="PFMR01000098">
    <property type="protein sequence ID" value="PIZ17638.1"/>
    <property type="molecule type" value="Genomic_DNA"/>
</dbReference>
<dbReference type="NCBIfam" id="TIGR00125">
    <property type="entry name" value="cyt_tran_rel"/>
    <property type="match status" value="1"/>
</dbReference>
<dbReference type="UniPathway" id="UPA00241">
    <property type="reaction ID" value="UER00355"/>
</dbReference>
<evidence type="ECO:0000256" key="8">
    <source>
        <dbReference type="ARBA" id="ARBA00029346"/>
    </source>
</evidence>
<evidence type="ECO:0000256" key="5">
    <source>
        <dbReference type="ARBA" id="ARBA00022840"/>
    </source>
</evidence>
<proteinExistence type="inferred from homology"/>
<keyword evidence="6 9" id="KW-0460">Magnesium</keyword>
<feature type="binding site" evidence="9">
    <location>
        <position position="18"/>
    </location>
    <ligand>
        <name>ATP</name>
        <dbReference type="ChEBI" id="CHEBI:30616"/>
    </ligand>
</feature>
<dbReference type="HAMAP" id="MF_00151">
    <property type="entry name" value="PPAT_bact"/>
    <property type="match status" value="1"/>
</dbReference>